<dbReference type="Proteomes" id="UP001432059">
    <property type="component" value="Chromosome"/>
</dbReference>
<organism evidence="1 2">
    <name type="scientific">Bergeyella porcorum</name>
    <dbReference type="NCBI Taxonomy" id="1735111"/>
    <lineage>
        <taxon>Bacteria</taxon>
        <taxon>Pseudomonadati</taxon>
        <taxon>Bacteroidota</taxon>
        <taxon>Flavobacteriia</taxon>
        <taxon>Flavobacteriales</taxon>
        <taxon>Weeksellaceae</taxon>
        <taxon>Bergeyella</taxon>
    </lineage>
</organism>
<name>A0AAU0F455_9FLAO</name>
<dbReference type="AlphaFoldDB" id="A0AAU0F455"/>
<protein>
    <submittedName>
        <fullName evidence="1">Uncharacterized protein</fullName>
    </submittedName>
</protein>
<evidence type="ECO:0000313" key="2">
    <source>
        <dbReference type="Proteomes" id="UP001432059"/>
    </source>
</evidence>
<reference evidence="1" key="1">
    <citation type="submission" date="2023-10" db="EMBL/GenBank/DDBJ databases">
        <title>Characterization and whole genome sequencing of a novel strain of Bergeyella porcorum QD2021 isolated from pig.</title>
        <authorList>
            <person name="Liu G."/>
            <person name="Chen C."/>
            <person name="Han X."/>
        </authorList>
    </citation>
    <scope>NUCLEOTIDE SEQUENCE</scope>
    <source>
        <strain evidence="1">QD2021</strain>
    </source>
</reference>
<accession>A0AAU0F455</accession>
<evidence type="ECO:0000313" key="1">
    <source>
        <dbReference type="EMBL" id="WOC53014.1"/>
    </source>
</evidence>
<dbReference type="EMBL" id="CP136426">
    <property type="protein sequence ID" value="WOC53014.1"/>
    <property type="molecule type" value="Genomic_DNA"/>
</dbReference>
<dbReference type="KEGG" id="bpor:BPO_2367"/>
<gene>
    <name evidence="1" type="ORF">BPO_2367</name>
</gene>
<keyword evidence="2" id="KW-1185">Reference proteome</keyword>
<sequence>MLVKQTLMVNFITETEDFIGFLTDFLTPISANFGSFFLF</sequence>
<proteinExistence type="predicted"/>